<keyword evidence="1" id="KW-0472">Membrane</keyword>
<dbReference type="GO" id="GO:0045943">
    <property type="term" value="P:positive regulation of transcription by RNA polymerase I"/>
    <property type="evidence" value="ECO:0007669"/>
    <property type="project" value="TreeGrafter"/>
</dbReference>
<comment type="caution">
    <text evidence="3">The sequence shown here is derived from an EMBL/GenBank/DDBJ whole genome shotgun (WGS) entry which is preliminary data.</text>
</comment>
<keyword evidence="1" id="KW-0812">Transmembrane</keyword>
<comment type="subcellular location">
    <subcellularLocation>
        <location evidence="1">Nucleus</location>
        <location evidence="1">Nucleolus</location>
    </subcellularLocation>
</comment>
<reference evidence="3" key="2">
    <citation type="journal article" date="2019" name="IMA Fungus">
        <title>Genome sequencing and comparison of five Tilletia species to identify candidate genes for the detection of regulated species infecting wheat.</title>
        <authorList>
            <person name="Nguyen H.D.T."/>
            <person name="Sultana T."/>
            <person name="Kesanakurti P."/>
            <person name="Hambleton S."/>
        </authorList>
    </citation>
    <scope>NUCLEOTIDE SEQUENCE</scope>
    <source>
        <strain evidence="3">DAOMC 238032</strain>
    </source>
</reference>
<keyword evidence="1" id="KW-0539">Nucleus</keyword>
<dbReference type="PANTHER" id="PTHR13457">
    <property type="entry name" value="BAP28"/>
    <property type="match status" value="1"/>
</dbReference>
<dbReference type="AlphaFoldDB" id="A0A8T8SHN0"/>
<evidence type="ECO:0000256" key="2">
    <source>
        <dbReference type="SAM" id="MobiDB-lite"/>
    </source>
</evidence>
<reference evidence="3" key="1">
    <citation type="submission" date="2016-04" db="EMBL/GenBank/DDBJ databases">
        <authorList>
            <person name="Nguyen H.D."/>
            <person name="Kesanakurti P."/>
            <person name="Cullis J."/>
            <person name="Levesque C.A."/>
            <person name="Hambleton S."/>
        </authorList>
    </citation>
    <scope>NUCLEOTIDE SEQUENCE</scope>
    <source>
        <strain evidence="3">DAOMC 238032</strain>
    </source>
</reference>
<dbReference type="Proteomes" id="UP000077671">
    <property type="component" value="Unassembled WGS sequence"/>
</dbReference>
<dbReference type="EMBL" id="LWDD02002605">
    <property type="protein sequence ID" value="KAE8240536.1"/>
    <property type="molecule type" value="Genomic_DNA"/>
</dbReference>
<dbReference type="PANTHER" id="PTHR13457:SF1">
    <property type="entry name" value="HEAT REPEAT-CONTAINING PROTEIN 1"/>
    <property type="match status" value="1"/>
</dbReference>
<dbReference type="GO" id="GO:0030686">
    <property type="term" value="C:90S preribosome"/>
    <property type="evidence" value="ECO:0007669"/>
    <property type="project" value="TreeGrafter"/>
</dbReference>
<feature type="transmembrane region" description="Helical" evidence="1">
    <location>
        <begin position="111"/>
        <end position="132"/>
    </location>
</feature>
<comment type="function">
    <text evidence="1">Involved in nucleolar processing of pre-18S ribosomal RNA.</text>
</comment>
<protein>
    <recommendedName>
        <fullName evidence="1">U3 small nucleolar RNA-associated protein 10</fullName>
    </recommendedName>
</protein>
<keyword evidence="1" id="KW-1133">Transmembrane helix</keyword>
<keyword evidence="1" id="KW-0687">Ribonucleoprotein</keyword>
<gene>
    <name evidence="3" type="ORF">A4X03_0g8494</name>
</gene>
<name>A0A8T8SHN0_9BASI</name>
<feature type="region of interest" description="Disordered" evidence="2">
    <location>
        <begin position="161"/>
        <end position="180"/>
    </location>
</feature>
<comment type="subunit">
    <text evidence="1">Component of the ribosomal small subunit (SSU) processome.</text>
</comment>
<organism evidence="3 4">
    <name type="scientific">Tilletia caries</name>
    <name type="common">wheat bunt fungus</name>
    <dbReference type="NCBI Taxonomy" id="13290"/>
    <lineage>
        <taxon>Eukaryota</taxon>
        <taxon>Fungi</taxon>
        <taxon>Dikarya</taxon>
        <taxon>Basidiomycota</taxon>
        <taxon>Ustilaginomycotina</taxon>
        <taxon>Exobasidiomycetes</taxon>
        <taxon>Tilletiales</taxon>
        <taxon>Tilletiaceae</taxon>
        <taxon>Tilletia</taxon>
    </lineage>
</organism>
<keyword evidence="1" id="KW-0690">Ribosome biogenesis</keyword>
<dbReference type="GO" id="GO:0000462">
    <property type="term" value="P:maturation of SSU-rRNA from tricistronic rRNA transcript (SSU-rRNA, 5.8S rRNA, LSU-rRNA)"/>
    <property type="evidence" value="ECO:0007669"/>
    <property type="project" value="TreeGrafter"/>
</dbReference>
<dbReference type="GO" id="GO:0034455">
    <property type="term" value="C:t-UTP complex"/>
    <property type="evidence" value="ECO:0007669"/>
    <property type="project" value="TreeGrafter"/>
</dbReference>
<accession>A0A8T8SHN0</accession>
<comment type="similarity">
    <text evidence="1">Belongs to the HEATR1/UTP10 family.</text>
</comment>
<evidence type="ECO:0000313" key="4">
    <source>
        <dbReference type="Proteomes" id="UP000077671"/>
    </source>
</evidence>
<sequence>MASALASQLAGIRSVNAARIATLGSSAGTQHTASYLFPPKTAAAQDLNTVHALARTGLEDLAAHDRWFESSSAWAPDDVSRSGRELLFGDSVKSRDRSVLTKEDNTLMDEALALFLAASLMVIAALGACFPFSSEAVRATIGSLVTRLSGLSGFPSCRRAGHHASDLRPQDSSDWQGRSSRDYHSSAYRTLALPHPARPGDPELVRGLVSGCAASFGFVRGECPSISNVRRVGGGRRRPRRIYADPSQVIAALGAKQATEA</sequence>
<keyword evidence="1" id="KW-0698">rRNA processing</keyword>
<proteinExistence type="inferred from homology"/>
<evidence type="ECO:0000256" key="1">
    <source>
        <dbReference type="RuleBase" id="RU367065"/>
    </source>
</evidence>
<dbReference type="InterPro" id="IPR040191">
    <property type="entry name" value="UTP10"/>
</dbReference>
<evidence type="ECO:0000313" key="3">
    <source>
        <dbReference type="EMBL" id="KAE8240536.1"/>
    </source>
</evidence>
<dbReference type="GO" id="GO:0032040">
    <property type="term" value="C:small-subunit processome"/>
    <property type="evidence" value="ECO:0007669"/>
    <property type="project" value="TreeGrafter"/>
</dbReference>
<dbReference type="GO" id="GO:0030515">
    <property type="term" value="F:snoRNA binding"/>
    <property type="evidence" value="ECO:0007669"/>
    <property type="project" value="TreeGrafter"/>
</dbReference>